<accession>A0A1G5G681</accession>
<dbReference type="RefSeq" id="WP_090742251.1">
    <property type="nucleotide sequence ID" value="NZ_FMVT01000005.1"/>
</dbReference>
<proteinExistence type="predicted"/>
<sequence>MTDTAAPSPPGEPPDDDRIREILTLLQVIQGLLNDLLADRDQLPVSDVIKDYLSAMKLMEGHLADTVKILTQLIAQLTEAICVQEVERTRQNGAMADRFDRLDAKLDRILDLLGEPMSNPVAG</sequence>
<dbReference type="OrthoDB" id="7775018at2"/>
<reference evidence="1 2" key="1">
    <citation type="submission" date="2016-10" db="EMBL/GenBank/DDBJ databases">
        <authorList>
            <person name="de Groot N.N."/>
        </authorList>
    </citation>
    <scope>NUCLEOTIDE SEQUENCE [LARGE SCALE GENOMIC DNA]</scope>
    <source>
        <strain evidence="1 2">CGMCC 1.8925</strain>
    </source>
</reference>
<organism evidence="1 2">
    <name type="scientific">Paracoccus tibetensis</name>
    <dbReference type="NCBI Taxonomy" id="336292"/>
    <lineage>
        <taxon>Bacteria</taxon>
        <taxon>Pseudomonadati</taxon>
        <taxon>Pseudomonadota</taxon>
        <taxon>Alphaproteobacteria</taxon>
        <taxon>Rhodobacterales</taxon>
        <taxon>Paracoccaceae</taxon>
        <taxon>Paracoccus</taxon>
    </lineage>
</organism>
<name>A0A1G5G681_9RHOB</name>
<protein>
    <submittedName>
        <fullName evidence="1">Uncharacterized protein</fullName>
    </submittedName>
</protein>
<dbReference type="EMBL" id="FMVT01000005">
    <property type="protein sequence ID" value="SCY46857.1"/>
    <property type="molecule type" value="Genomic_DNA"/>
</dbReference>
<keyword evidence="2" id="KW-1185">Reference proteome</keyword>
<evidence type="ECO:0000313" key="2">
    <source>
        <dbReference type="Proteomes" id="UP000199502"/>
    </source>
</evidence>
<evidence type="ECO:0000313" key="1">
    <source>
        <dbReference type="EMBL" id="SCY46857.1"/>
    </source>
</evidence>
<dbReference type="AlphaFoldDB" id="A0A1G5G681"/>
<gene>
    <name evidence="1" type="ORF">SAMN05660710_01619</name>
</gene>
<dbReference type="Proteomes" id="UP000199502">
    <property type="component" value="Unassembled WGS sequence"/>
</dbReference>